<dbReference type="NCBIfam" id="NF037995">
    <property type="entry name" value="TRAP_S1"/>
    <property type="match status" value="1"/>
</dbReference>
<dbReference type="RefSeq" id="WP_002593547.1">
    <property type="nucleotide sequence ID" value="NZ_KB850978.1"/>
</dbReference>
<dbReference type="PANTHER" id="PTHR33376">
    <property type="match status" value="1"/>
</dbReference>
<dbReference type="InterPro" id="IPR018389">
    <property type="entry name" value="DctP_fam"/>
</dbReference>
<feature type="region of interest" description="Disordered" evidence="2">
    <location>
        <begin position="26"/>
        <end position="59"/>
    </location>
</feature>
<evidence type="ECO:0000256" key="1">
    <source>
        <dbReference type="ARBA" id="ARBA00022729"/>
    </source>
</evidence>
<dbReference type="InterPro" id="IPR004682">
    <property type="entry name" value="TRAP_DctP"/>
</dbReference>
<dbReference type="GO" id="GO:0030246">
    <property type="term" value="F:carbohydrate binding"/>
    <property type="evidence" value="ECO:0007669"/>
    <property type="project" value="TreeGrafter"/>
</dbReference>
<proteinExistence type="predicted"/>
<dbReference type="GO" id="GO:0030288">
    <property type="term" value="C:outer membrane-bounded periplasmic space"/>
    <property type="evidence" value="ECO:0007669"/>
    <property type="project" value="InterPro"/>
</dbReference>
<dbReference type="AlphaFoldDB" id="A0A0E2H856"/>
<dbReference type="CDD" id="cd13671">
    <property type="entry name" value="PBP2_TRAP_SBP_like_3"/>
    <property type="match status" value="1"/>
</dbReference>
<dbReference type="Pfam" id="PF03480">
    <property type="entry name" value="DctP"/>
    <property type="match status" value="1"/>
</dbReference>
<dbReference type="InterPro" id="IPR038404">
    <property type="entry name" value="TRAP_DctP_sf"/>
</dbReference>
<keyword evidence="1 3" id="KW-0732">Signal</keyword>
<accession>A0A0E2H856</accession>
<feature type="signal peptide" evidence="3">
    <location>
        <begin position="1"/>
        <end position="19"/>
    </location>
</feature>
<dbReference type="PATRIC" id="fig|999408.3.peg.3628"/>
<dbReference type="HOGENOM" id="CLU_036176_4_1_9"/>
<comment type="caution">
    <text evidence="4">The sequence shown here is derived from an EMBL/GenBank/DDBJ whole genome shotgun (WGS) entry which is preliminary data.</text>
</comment>
<feature type="chain" id="PRO_5039163476" evidence="3">
    <location>
        <begin position="20"/>
        <end position="362"/>
    </location>
</feature>
<evidence type="ECO:0000256" key="3">
    <source>
        <dbReference type="SAM" id="SignalP"/>
    </source>
</evidence>
<dbReference type="Proteomes" id="UP000013085">
    <property type="component" value="Unassembled WGS sequence"/>
</dbReference>
<evidence type="ECO:0000313" key="5">
    <source>
        <dbReference type="Proteomes" id="UP000013085"/>
    </source>
</evidence>
<evidence type="ECO:0000313" key="4">
    <source>
        <dbReference type="EMBL" id="ENZ13072.1"/>
    </source>
</evidence>
<dbReference type="EMBL" id="AGYR01000036">
    <property type="protein sequence ID" value="ENZ13072.1"/>
    <property type="molecule type" value="Genomic_DNA"/>
</dbReference>
<sequence length="362" mass="39425">MKKMLAVTLAAAMAMSLTACGGFRTQQTEASGTMKETEKAVDGGDDSAEGGGAEKKAGSEMTWKLATDAARDYPTTKALIKFADEVYEKSNGRIAVDVYESSILGDEVSYMEQLQAGTVDVAKLSIGTLSGLYEDAQVFLLPFLFKNNTEMWKVLEGEVGTTVMNGLNDYSIQGIGFTDCGSRCFYTTTEVKTIEDFKGMPIRVQNNQLMNSMVSCLGGNPVNVAANEVYSALQTGVCKGGENNPNIILSDSLYEVAPYVLMDNHTTTMDVICMNLDLWDSLSEEDKEIVSGAMAEATKYDREIWDASIEDALGKLQEGGTTIVEPDDATLNSFREAMSPIYEEYAAKYEALLNSINEELER</sequence>
<dbReference type="PIRSF" id="PIRSF006470">
    <property type="entry name" value="DctB"/>
    <property type="match status" value="1"/>
</dbReference>
<keyword evidence="4" id="KW-0675">Receptor</keyword>
<reference evidence="4 5" key="1">
    <citation type="submission" date="2013-01" db="EMBL/GenBank/DDBJ databases">
        <title>The Genome Sequence of Clostridium clostridioforme 90A8.</title>
        <authorList>
            <consortium name="The Broad Institute Genome Sequencing Platform"/>
            <person name="Earl A."/>
            <person name="Ward D."/>
            <person name="Feldgarden M."/>
            <person name="Gevers D."/>
            <person name="Courvalin P."/>
            <person name="Lambert T."/>
            <person name="Walker B."/>
            <person name="Young S.K."/>
            <person name="Zeng Q."/>
            <person name="Gargeya S."/>
            <person name="Fitzgerald M."/>
            <person name="Haas B."/>
            <person name="Abouelleil A."/>
            <person name="Alvarado L."/>
            <person name="Arachchi H.M."/>
            <person name="Berlin A.M."/>
            <person name="Chapman S.B."/>
            <person name="Dewar J."/>
            <person name="Goldberg J."/>
            <person name="Griggs A."/>
            <person name="Gujja S."/>
            <person name="Hansen M."/>
            <person name="Howarth C."/>
            <person name="Imamovic A."/>
            <person name="Larimer J."/>
            <person name="McCowan C."/>
            <person name="Murphy C."/>
            <person name="Neiman D."/>
            <person name="Pearson M."/>
            <person name="Priest M."/>
            <person name="Roberts A."/>
            <person name="Saif S."/>
            <person name="Shea T."/>
            <person name="Sisk P."/>
            <person name="Sykes S."/>
            <person name="Wortman J."/>
            <person name="Nusbaum C."/>
            <person name="Birren B."/>
        </authorList>
    </citation>
    <scope>NUCLEOTIDE SEQUENCE [LARGE SCALE GENOMIC DNA]</scope>
    <source>
        <strain evidence="4 5">90A8</strain>
    </source>
</reference>
<dbReference type="PANTHER" id="PTHR33376:SF2">
    <property type="entry name" value="DICARBOXYLATE-BINDING PERIPLASMIC PROTEIN"/>
    <property type="match status" value="1"/>
</dbReference>
<evidence type="ECO:0000256" key="2">
    <source>
        <dbReference type="SAM" id="MobiDB-lite"/>
    </source>
</evidence>
<gene>
    <name evidence="4" type="ORF">HMPREF1090_03353</name>
</gene>
<dbReference type="NCBIfam" id="TIGR00787">
    <property type="entry name" value="dctP"/>
    <property type="match status" value="1"/>
</dbReference>
<dbReference type="GO" id="GO:0055085">
    <property type="term" value="P:transmembrane transport"/>
    <property type="evidence" value="ECO:0007669"/>
    <property type="project" value="InterPro"/>
</dbReference>
<name>A0A0E2H856_9FIRM</name>
<dbReference type="PROSITE" id="PS51257">
    <property type="entry name" value="PROKAR_LIPOPROTEIN"/>
    <property type="match status" value="1"/>
</dbReference>
<dbReference type="Gene3D" id="3.40.190.170">
    <property type="entry name" value="Bacterial extracellular solute-binding protein, family 7"/>
    <property type="match status" value="1"/>
</dbReference>
<protein>
    <submittedName>
        <fullName evidence="4">DctP family TRAP transporter solute receptor</fullName>
    </submittedName>
</protein>
<organism evidence="4 5">
    <name type="scientific">[Clostridium] clostridioforme 90A8</name>
    <dbReference type="NCBI Taxonomy" id="999408"/>
    <lineage>
        <taxon>Bacteria</taxon>
        <taxon>Bacillati</taxon>
        <taxon>Bacillota</taxon>
        <taxon>Clostridia</taxon>
        <taxon>Lachnospirales</taxon>
        <taxon>Lachnospiraceae</taxon>
        <taxon>Enterocloster</taxon>
    </lineage>
</organism>